<comment type="caution">
    <text evidence="3">The sequence shown here is derived from an EMBL/GenBank/DDBJ whole genome shotgun (WGS) entry which is preliminary data.</text>
</comment>
<dbReference type="Pfam" id="PF14392">
    <property type="entry name" value="zf-CCHC_4"/>
    <property type="match status" value="1"/>
</dbReference>
<dbReference type="InterPro" id="IPR025836">
    <property type="entry name" value="Zn_knuckle_CX2CX4HX4C"/>
</dbReference>
<dbReference type="Proteomes" id="UP000489600">
    <property type="component" value="Unassembled WGS sequence"/>
</dbReference>
<dbReference type="AlphaFoldDB" id="A0A565BIU9"/>
<proteinExistence type="predicted"/>
<sequence>MDQDIKEGWVQVGIQAFQPLIMKDSVQFKAGGAEAPIEFDYEYLEKHCFVCFALTHEEKDCPKISKDKQATLPSLGINQQKTISRLEEDKRRRGTLRPTHQEQLGGKELGYYRTKRSRSRSP</sequence>
<evidence type="ECO:0000259" key="2">
    <source>
        <dbReference type="Pfam" id="PF14392"/>
    </source>
</evidence>
<protein>
    <recommendedName>
        <fullName evidence="2">Zinc knuckle CX2CX4HX4C domain-containing protein</fullName>
    </recommendedName>
</protein>
<reference evidence="3" key="1">
    <citation type="submission" date="2019-07" db="EMBL/GenBank/DDBJ databases">
        <authorList>
            <person name="Dittberner H."/>
        </authorList>
    </citation>
    <scope>NUCLEOTIDE SEQUENCE [LARGE SCALE GENOMIC DNA]</scope>
</reference>
<name>A0A565BIU9_9BRAS</name>
<feature type="region of interest" description="Disordered" evidence="1">
    <location>
        <begin position="63"/>
        <end position="122"/>
    </location>
</feature>
<feature type="compositionally biased region" description="Basic residues" evidence="1">
    <location>
        <begin position="113"/>
        <end position="122"/>
    </location>
</feature>
<accession>A0A565BIU9</accession>
<evidence type="ECO:0000313" key="3">
    <source>
        <dbReference type="EMBL" id="VVB01566.1"/>
    </source>
</evidence>
<evidence type="ECO:0000256" key="1">
    <source>
        <dbReference type="SAM" id="MobiDB-lite"/>
    </source>
</evidence>
<evidence type="ECO:0000313" key="4">
    <source>
        <dbReference type="Proteomes" id="UP000489600"/>
    </source>
</evidence>
<feature type="domain" description="Zinc knuckle CX2CX4HX4C" evidence="2">
    <location>
        <begin position="18"/>
        <end position="63"/>
    </location>
</feature>
<keyword evidence="4" id="KW-1185">Reference proteome</keyword>
<gene>
    <name evidence="3" type="ORF">ANE_LOCUS12010</name>
</gene>
<organism evidence="3 4">
    <name type="scientific">Arabis nemorensis</name>
    <dbReference type="NCBI Taxonomy" id="586526"/>
    <lineage>
        <taxon>Eukaryota</taxon>
        <taxon>Viridiplantae</taxon>
        <taxon>Streptophyta</taxon>
        <taxon>Embryophyta</taxon>
        <taxon>Tracheophyta</taxon>
        <taxon>Spermatophyta</taxon>
        <taxon>Magnoliopsida</taxon>
        <taxon>eudicotyledons</taxon>
        <taxon>Gunneridae</taxon>
        <taxon>Pentapetalae</taxon>
        <taxon>rosids</taxon>
        <taxon>malvids</taxon>
        <taxon>Brassicales</taxon>
        <taxon>Brassicaceae</taxon>
        <taxon>Arabideae</taxon>
        <taxon>Arabis</taxon>
    </lineage>
</organism>
<dbReference type="EMBL" id="CABITT030000004">
    <property type="protein sequence ID" value="VVB01566.1"/>
    <property type="molecule type" value="Genomic_DNA"/>
</dbReference>